<feature type="domain" description="MsrB" evidence="6">
    <location>
        <begin position="222"/>
        <end position="337"/>
    </location>
</feature>
<evidence type="ECO:0000256" key="1">
    <source>
        <dbReference type="ARBA" id="ARBA00001947"/>
    </source>
</evidence>
<keyword evidence="3" id="KW-0479">Metal-binding</keyword>
<dbReference type="PANTHER" id="PTHR46081">
    <property type="entry name" value="PEPTIDE METHIONINE SULFOXIDE REDUCTASE 2"/>
    <property type="match status" value="1"/>
</dbReference>
<evidence type="ECO:0000313" key="7">
    <source>
        <dbReference type="EMBL" id="CAE7853505.1"/>
    </source>
</evidence>
<gene>
    <name evidence="7" type="primary">MSRB3</name>
    <name evidence="7" type="ORF">SNEC2469_LOCUS26591</name>
</gene>
<dbReference type="PROSITE" id="PS51354">
    <property type="entry name" value="GLUTAREDOXIN_2"/>
    <property type="match status" value="1"/>
</dbReference>
<evidence type="ECO:0000256" key="4">
    <source>
        <dbReference type="ARBA" id="ARBA00022833"/>
    </source>
</evidence>
<dbReference type="InterPro" id="IPR036249">
    <property type="entry name" value="Thioredoxin-like_sf"/>
</dbReference>
<evidence type="ECO:0000256" key="3">
    <source>
        <dbReference type="ARBA" id="ARBA00022723"/>
    </source>
</evidence>
<dbReference type="AlphaFoldDB" id="A0A813A643"/>
<dbReference type="GO" id="GO:0046872">
    <property type="term" value="F:metal ion binding"/>
    <property type="evidence" value="ECO:0007669"/>
    <property type="project" value="UniProtKB-KW"/>
</dbReference>
<dbReference type="CDD" id="cd03419">
    <property type="entry name" value="GRX_GRXh_1_2_like"/>
    <property type="match status" value="1"/>
</dbReference>
<accession>A0A813A643</accession>
<sequence length="337" mass="36516">MLIWAQLPTHSHSWWKAADMARPGMLGLSAVRVHDGALRSFETLRASRPSASKPQGLNFSGSAAAVVSAVTAFSAARGTTLRSNLRARHVTMAAKTVQASAYLQTKVEEMVALQPVMLFSKSWCPFCTKAKEAMKQQGIRFATCELDTLGEEVEAEVQDILLGITGARTVPRVFVGGKCIGGGTDTENLAADGSLKKMVDEAMETYKNKVTGAVSFQLQKSDEEWQSELGTEKFRILRRRGTERPGSHKYDKFLPEAGHFSCAGCGLPLYSASSKFASNCGWPVFDKCYASDDLGQHVVGQPDGSGALEIMCTRCGSHLGHVFYDSVTEANPNGERH</sequence>
<dbReference type="Gene3D" id="3.40.30.10">
    <property type="entry name" value="Glutaredoxin"/>
    <property type="match status" value="1"/>
</dbReference>
<dbReference type="Proteomes" id="UP000601435">
    <property type="component" value="Unassembled WGS sequence"/>
</dbReference>
<dbReference type="PROSITE" id="PS51790">
    <property type="entry name" value="MSRB"/>
    <property type="match status" value="1"/>
</dbReference>
<dbReference type="GO" id="GO:0033743">
    <property type="term" value="F:peptide-methionine (R)-S-oxide reductase activity"/>
    <property type="evidence" value="ECO:0007669"/>
    <property type="project" value="InterPro"/>
</dbReference>
<evidence type="ECO:0000256" key="2">
    <source>
        <dbReference type="ARBA" id="ARBA00007174"/>
    </source>
</evidence>
<keyword evidence="4" id="KW-0862">Zinc</keyword>
<organism evidence="7 8">
    <name type="scientific">Symbiodinium necroappetens</name>
    <dbReference type="NCBI Taxonomy" id="1628268"/>
    <lineage>
        <taxon>Eukaryota</taxon>
        <taxon>Sar</taxon>
        <taxon>Alveolata</taxon>
        <taxon>Dinophyceae</taxon>
        <taxon>Suessiales</taxon>
        <taxon>Symbiodiniaceae</taxon>
        <taxon>Symbiodinium</taxon>
    </lineage>
</organism>
<protein>
    <submittedName>
        <fullName evidence="7">MSRB3 protein</fullName>
    </submittedName>
</protein>
<dbReference type="InterPro" id="IPR028427">
    <property type="entry name" value="Met_Sox_Rdtase_MsrB"/>
</dbReference>
<keyword evidence="8" id="KW-1185">Reference proteome</keyword>
<dbReference type="InterPro" id="IPR002109">
    <property type="entry name" value="Glutaredoxin"/>
</dbReference>
<dbReference type="Gene3D" id="2.170.150.20">
    <property type="entry name" value="Peptide methionine sulfoxide reductase"/>
    <property type="match status" value="1"/>
</dbReference>
<dbReference type="SUPFAM" id="SSF52833">
    <property type="entry name" value="Thioredoxin-like"/>
    <property type="match status" value="1"/>
</dbReference>
<dbReference type="GO" id="GO:0030091">
    <property type="term" value="P:protein repair"/>
    <property type="evidence" value="ECO:0007669"/>
    <property type="project" value="InterPro"/>
</dbReference>
<comment type="cofactor">
    <cofactor evidence="1">
        <name>Zn(2+)</name>
        <dbReference type="ChEBI" id="CHEBI:29105"/>
    </cofactor>
</comment>
<dbReference type="SUPFAM" id="SSF51316">
    <property type="entry name" value="Mss4-like"/>
    <property type="match status" value="1"/>
</dbReference>
<dbReference type="GO" id="GO:0006979">
    <property type="term" value="P:response to oxidative stress"/>
    <property type="evidence" value="ECO:0007669"/>
    <property type="project" value="InterPro"/>
</dbReference>
<proteinExistence type="inferred from homology"/>
<evidence type="ECO:0000259" key="6">
    <source>
        <dbReference type="PROSITE" id="PS51790"/>
    </source>
</evidence>
<dbReference type="InterPro" id="IPR002579">
    <property type="entry name" value="Met_Sox_Rdtase_MsrB_dom"/>
</dbReference>
<dbReference type="InterPro" id="IPR011057">
    <property type="entry name" value="Mss4-like_sf"/>
</dbReference>
<name>A0A813A643_9DINO</name>
<dbReference type="Pfam" id="PF01641">
    <property type="entry name" value="SelR"/>
    <property type="match status" value="1"/>
</dbReference>
<dbReference type="PRINTS" id="PR00160">
    <property type="entry name" value="GLUTAREDOXIN"/>
</dbReference>
<keyword evidence="5" id="KW-0560">Oxidoreductase</keyword>
<dbReference type="OrthoDB" id="44061at2759"/>
<comment type="similarity">
    <text evidence="2">Belongs to the MsrB Met sulfoxide reductase family.</text>
</comment>
<dbReference type="InterPro" id="IPR014025">
    <property type="entry name" value="Glutaredoxin_subgr"/>
</dbReference>
<reference evidence="7" key="1">
    <citation type="submission" date="2021-02" db="EMBL/GenBank/DDBJ databases">
        <authorList>
            <person name="Dougan E. K."/>
            <person name="Rhodes N."/>
            <person name="Thang M."/>
            <person name="Chan C."/>
        </authorList>
    </citation>
    <scope>NUCLEOTIDE SEQUENCE</scope>
</reference>
<comment type="caution">
    <text evidence="7">The sequence shown here is derived from an EMBL/GenBank/DDBJ whole genome shotgun (WGS) entry which is preliminary data.</text>
</comment>
<dbReference type="EMBL" id="CAJNJA010054397">
    <property type="protein sequence ID" value="CAE7853505.1"/>
    <property type="molecule type" value="Genomic_DNA"/>
</dbReference>
<evidence type="ECO:0000313" key="8">
    <source>
        <dbReference type="Proteomes" id="UP000601435"/>
    </source>
</evidence>
<dbReference type="PANTHER" id="PTHR46081:SF8">
    <property type="entry name" value="PEPTIDE METHIONINE SULFOXIDE REDUCTASE 2"/>
    <property type="match status" value="1"/>
</dbReference>
<evidence type="ECO:0000256" key="5">
    <source>
        <dbReference type="ARBA" id="ARBA00023002"/>
    </source>
</evidence>
<dbReference type="Pfam" id="PF00462">
    <property type="entry name" value="Glutaredoxin"/>
    <property type="match status" value="1"/>
</dbReference>